<dbReference type="VEuPathDB" id="TrichDB:TRFO_13343"/>
<dbReference type="EMBL" id="MLAK01000134">
    <property type="protein sequence ID" value="OHT16190.1"/>
    <property type="molecule type" value="Genomic_DNA"/>
</dbReference>
<dbReference type="GO" id="GO:0000139">
    <property type="term" value="C:Golgi membrane"/>
    <property type="evidence" value="ECO:0007669"/>
    <property type="project" value="TreeGrafter"/>
</dbReference>
<feature type="transmembrane region" description="Helical" evidence="6">
    <location>
        <begin position="143"/>
        <end position="162"/>
    </location>
</feature>
<dbReference type="PANTHER" id="PTHR13019:SF7">
    <property type="entry name" value="GOLGI APPARATUS MEMBRANE PROTEIN TVP23"/>
    <property type="match status" value="1"/>
</dbReference>
<feature type="compositionally biased region" description="Basic and acidic residues" evidence="7">
    <location>
        <begin position="208"/>
        <end position="228"/>
    </location>
</feature>
<reference evidence="8" key="1">
    <citation type="submission" date="2016-10" db="EMBL/GenBank/DDBJ databases">
        <authorList>
            <person name="Benchimol M."/>
            <person name="Almeida L.G."/>
            <person name="Vasconcelos A.T."/>
            <person name="Perreira-Neves A."/>
            <person name="Rosa I.A."/>
            <person name="Tasca T."/>
            <person name="Bogo M.R."/>
            <person name="de Souza W."/>
        </authorList>
    </citation>
    <scope>NUCLEOTIDE SEQUENCE [LARGE SCALE GENOMIC DNA]</scope>
    <source>
        <strain evidence="8">K</strain>
    </source>
</reference>
<feature type="compositionally biased region" description="Acidic residues" evidence="7">
    <location>
        <begin position="261"/>
        <end position="279"/>
    </location>
</feature>
<evidence type="ECO:0000256" key="6">
    <source>
        <dbReference type="RuleBase" id="RU361206"/>
    </source>
</evidence>
<name>A0A1J4L2L8_9EUKA</name>
<dbReference type="Proteomes" id="UP000179807">
    <property type="component" value="Unassembled WGS sequence"/>
</dbReference>
<feature type="transmembrane region" description="Helical" evidence="6">
    <location>
        <begin position="116"/>
        <end position="137"/>
    </location>
</feature>
<feature type="compositionally biased region" description="Basic and acidic residues" evidence="7">
    <location>
        <begin position="241"/>
        <end position="260"/>
    </location>
</feature>
<feature type="region of interest" description="Disordered" evidence="7">
    <location>
        <begin position="195"/>
        <end position="279"/>
    </location>
</feature>
<comment type="similarity">
    <text evidence="2 6">Belongs to the TVP23 family.</text>
</comment>
<evidence type="ECO:0000256" key="1">
    <source>
        <dbReference type="ARBA" id="ARBA00004141"/>
    </source>
</evidence>
<evidence type="ECO:0000313" key="9">
    <source>
        <dbReference type="Proteomes" id="UP000179807"/>
    </source>
</evidence>
<evidence type="ECO:0000256" key="4">
    <source>
        <dbReference type="ARBA" id="ARBA00022989"/>
    </source>
</evidence>
<keyword evidence="9" id="KW-1185">Reference proteome</keyword>
<dbReference type="Pfam" id="PF05832">
    <property type="entry name" value="DUF846"/>
    <property type="match status" value="1"/>
</dbReference>
<evidence type="ECO:0000256" key="2">
    <source>
        <dbReference type="ARBA" id="ARBA00005467"/>
    </source>
</evidence>
<organism evidence="8 9">
    <name type="scientific">Tritrichomonas foetus</name>
    <dbReference type="NCBI Taxonomy" id="1144522"/>
    <lineage>
        <taxon>Eukaryota</taxon>
        <taxon>Metamonada</taxon>
        <taxon>Parabasalia</taxon>
        <taxon>Tritrichomonadida</taxon>
        <taxon>Tritrichomonadidae</taxon>
        <taxon>Tritrichomonas</taxon>
    </lineage>
</organism>
<dbReference type="GeneID" id="94831895"/>
<gene>
    <name evidence="8" type="ORF">TRFO_13343</name>
</gene>
<evidence type="ECO:0000256" key="3">
    <source>
        <dbReference type="ARBA" id="ARBA00022692"/>
    </source>
</evidence>
<proteinExistence type="inferred from homology"/>
<comment type="subcellular location">
    <subcellularLocation>
        <location evidence="1 6">Membrane</location>
        <topology evidence="1 6">Multi-pass membrane protein</topology>
    </subcellularLocation>
</comment>
<feature type="transmembrane region" description="Helical" evidence="6">
    <location>
        <begin position="42"/>
        <end position="69"/>
    </location>
</feature>
<keyword evidence="3 6" id="KW-0812">Transmembrane</keyword>
<dbReference type="AlphaFoldDB" id="A0A1J4L2L8"/>
<dbReference type="GO" id="GO:0016192">
    <property type="term" value="P:vesicle-mediated transport"/>
    <property type="evidence" value="ECO:0007669"/>
    <property type="project" value="TreeGrafter"/>
</dbReference>
<evidence type="ECO:0000256" key="7">
    <source>
        <dbReference type="SAM" id="MobiDB-lite"/>
    </source>
</evidence>
<sequence length="279" mass="31375">MENQLDDQDRLIINETDTFRQNFPAKSSLITFILIKLLPFTWLYFSLMFFPSSFCHLVFVFLAIVDLWLCRRRFSYALVGLTWSLKYPESGDKFEDLIVLSFEPDPFVPSPVNSNVFWAILAGTTAVYVVISIFHLVRLEFGLFLLTSPLAAIELLNAALLMRCARKYMRQAEESFRAVMINSVHAEFQDAVPVPEEEPAAAQNDSLSKSENKTNEAQAKENKADNDGKGVNNGDGNSTEAGKEASNDQKLDGESGSGDKETEEGLTDENNENNEYEEI</sequence>
<dbReference type="RefSeq" id="XP_068369326.1">
    <property type="nucleotide sequence ID" value="XM_068497191.1"/>
</dbReference>
<protein>
    <recommendedName>
        <fullName evidence="6">Golgi apparatus membrane protein TVP23 homolog</fullName>
    </recommendedName>
</protein>
<accession>A0A1J4L2L8</accession>
<evidence type="ECO:0000313" key="8">
    <source>
        <dbReference type="EMBL" id="OHT16190.1"/>
    </source>
</evidence>
<keyword evidence="5 6" id="KW-0472">Membrane</keyword>
<evidence type="ECO:0000256" key="5">
    <source>
        <dbReference type="ARBA" id="ARBA00023136"/>
    </source>
</evidence>
<dbReference type="OrthoDB" id="2151161at2759"/>
<dbReference type="InterPro" id="IPR008564">
    <property type="entry name" value="TVP23-like"/>
</dbReference>
<comment type="caution">
    <text evidence="8">The sequence shown here is derived from an EMBL/GenBank/DDBJ whole genome shotgun (WGS) entry which is preliminary data.</text>
</comment>
<dbReference type="PANTHER" id="PTHR13019">
    <property type="entry name" value="GOLGI APPARATUS MEMBRANE PROTEIN TVP23"/>
    <property type="match status" value="1"/>
</dbReference>
<keyword evidence="4 6" id="KW-1133">Transmembrane helix</keyword>
<dbReference type="GO" id="GO:0009306">
    <property type="term" value="P:protein secretion"/>
    <property type="evidence" value="ECO:0007669"/>
    <property type="project" value="TreeGrafter"/>
</dbReference>